<sequence>MKNLFLVLILSIIVSCETAEKKDDQKTNPTEELTKKVPYASFGAQIEEKDAYSSERLNELYLGMEVGDTVDVKFASKVNSVCKKKGCWMKLELAEDKETMVRFKDYGFFVPKNSEGRDVIVEGFAFLDETSVDDLKHYAEDEGKSKEEIEAITEPKITYSFTATGVLVQGTDEEFESQVEKVEEIKEKTEEVETE</sequence>
<dbReference type="RefSeq" id="WP_188458626.1">
    <property type="nucleotide sequence ID" value="NZ_BMGM01000006.1"/>
</dbReference>
<evidence type="ECO:0000313" key="2">
    <source>
        <dbReference type="Proteomes" id="UP000599179"/>
    </source>
</evidence>
<organism evidence="1 2">
    <name type="scientific">Psychroflexus planctonicus</name>
    <dbReference type="NCBI Taxonomy" id="1526575"/>
    <lineage>
        <taxon>Bacteria</taxon>
        <taxon>Pseudomonadati</taxon>
        <taxon>Bacteroidota</taxon>
        <taxon>Flavobacteriia</taxon>
        <taxon>Flavobacteriales</taxon>
        <taxon>Flavobacteriaceae</taxon>
        <taxon>Psychroflexus</taxon>
    </lineage>
</organism>
<dbReference type="Proteomes" id="UP000599179">
    <property type="component" value="Unassembled WGS sequence"/>
</dbReference>
<reference evidence="2" key="1">
    <citation type="journal article" date="2019" name="Int. J. Syst. Evol. Microbiol.">
        <title>The Global Catalogue of Microorganisms (GCM) 10K type strain sequencing project: providing services to taxonomists for standard genome sequencing and annotation.</title>
        <authorList>
            <consortium name="The Broad Institute Genomics Platform"/>
            <consortium name="The Broad Institute Genome Sequencing Center for Infectious Disease"/>
            <person name="Wu L."/>
            <person name="Ma J."/>
        </authorList>
    </citation>
    <scope>NUCLEOTIDE SEQUENCE [LARGE SCALE GENOMIC DNA]</scope>
    <source>
        <strain evidence="2">CGMCC 1.12931</strain>
    </source>
</reference>
<dbReference type="EMBL" id="BMGM01000006">
    <property type="protein sequence ID" value="GGE37032.1"/>
    <property type="molecule type" value="Genomic_DNA"/>
</dbReference>
<name>A0ABQ1SHT4_9FLAO</name>
<protein>
    <recommendedName>
        <fullName evidence="3">DUF4920 domain-containing protein</fullName>
    </recommendedName>
</protein>
<dbReference type="InterPro" id="IPR032577">
    <property type="entry name" value="DUF4920"/>
</dbReference>
<dbReference type="Pfam" id="PF16267">
    <property type="entry name" value="DUF4920"/>
    <property type="match status" value="1"/>
</dbReference>
<dbReference type="PROSITE" id="PS51257">
    <property type="entry name" value="PROKAR_LIPOPROTEIN"/>
    <property type="match status" value="1"/>
</dbReference>
<evidence type="ECO:0008006" key="3">
    <source>
        <dbReference type="Google" id="ProtNLM"/>
    </source>
</evidence>
<proteinExistence type="predicted"/>
<keyword evidence="2" id="KW-1185">Reference proteome</keyword>
<accession>A0ABQ1SHT4</accession>
<gene>
    <name evidence="1" type="ORF">GCM10010832_16530</name>
</gene>
<comment type="caution">
    <text evidence="1">The sequence shown here is derived from an EMBL/GenBank/DDBJ whole genome shotgun (WGS) entry which is preliminary data.</text>
</comment>
<evidence type="ECO:0000313" key="1">
    <source>
        <dbReference type="EMBL" id="GGE37032.1"/>
    </source>
</evidence>